<dbReference type="EMBL" id="PQ015379">
    <property type="protein sequence ID" value="XDJ15366.1"/>
    <property type="molecule type" value="Genomic_DNA"/>
</dbReference>
<proteinExistence type="predicted"/>
<evidence type="ECO:0000313" key="1">
    <source>
        <dbReference type="EMBL" id="XDJ15366.1"/>
    </source>
</evidence>
<accession>A0AB39CEN4</accession>
<sequence>MRQQKPVFNEAFHNFADTLLAKFQNNENPTLRLSREQLIGVARDFGFYPLNSVLTRSLREIMGEKGYKIQIGAQWVFISRKAVTNVDPEQWPALIENICKCLDKRWMESGEKHIRLTPAQFRNVATIWPDDNPQFNERCVEAMANIGYTLTFRVNYIDVRPKGTESKPGKKPRDLHKQEPARIRVMNGRQFLPIALKGRRVGWRQGFSHALLINAQLPMGQQAALTNSVLMVPDAVVDCNGAVLTNVALFNGDVLLVNEAALLQVKGGSLLDAQTGHQHALAIHAIPLQKDSSNA</sequence>
<protein>
    <submittedName>
        <fullName evidence="1">Uncharacterized protein</fullName>
    </submittedName>
</protein>
<organism evidence="1">
    <name type="scientific">Pseudomonas phage HRDY3</name>
    <dbReference type="NCBI Taxonomy" id="3236930"/>
    <lineage>
        <taxon>Viruses</taxon>
    </lineage>
</organism>
<name>A0AB39CEN4_9VIRU</name>
<reference evidence="1" key="1">
    <citation type="submission" date="2024-07" db="EMBL/GenBank/DDBJ databases">
        <authorList>
            <person name="Bringhurst R.M."/>
            <person name="Homer T.E."/>
        </authorList>
    </citation>
    <scope>NUCLEOTIDE SEQUENCE</scope>
</reference>